<feature type="compositionally biased region" description="Low complexity" evidence="1">
    <location>
        <begin position="26"/>
        <end position="40"/>
    </location>
</feature>
<sequence>MVDGDPDVGEPDGGGASDTPHEAARRQPAATVTAARTRMAPVARARTAGRVVGI</sequence>
<reference evidence="3" key="1">
    <citation type="journal article" date="2019" name="Int. J. Syst. Evol. Microbiol.">
        <title>The Global Catalogue of Microorganisms (GCM) 10K type strain sequencing project: providing services to taxonomists for standard genome sequencing and annotation.</title>
        <authorList>
            <consortium name="The Broad Institute Genomics Platform"/>
            <consortium name="The Broad Institute Genome Sequencing Center for Infectious Disease"/>
            <person name="Wu L."/>
            <person name="Ma J."/>
        </authorList>
    </citation>
    <scope>NUCLEOTIDE SEQUENCE [LARGE SCALE GENOMIC DNA]</scope>
    <source>
        <strain evidence="3">JCM 3115</strain>
    </source>
</reference>
<comment type="caution">
    <text evidence="2">The sequence shown here is derived from an EMBL/GenBank/DDBJ whole genome shotgun (WGS) entry which is preliminary data.</text>
</comment>
<feature type="compositionally biased region" description="Acidic residues" evidence="1">
    <location>
        <begin position="1"/>
        <end position="10"/>
    </location>
</feature>
<dbReference type="Proteomes" id="UP000611554">
    <property type="component" value="Unassembled WGS sequence"/>
</dbReference>
<keyword evidence="3" id="KW-1185">Reference proteome</keyword>
<gene>
    <name evidence="2" type="ORF">GCM10010140_66840</name>
</gene>
<accession>A0ABQ2RE35</accession>
<name>A0ABQ2RE35_9ACTN</name>
<evidence type="ECO:0000313" key="2">
    <source>
        <dbReference type="EMBL" id="GGQ27311.1"/>
    </source>
</evidence>
<dbReference type="EMBL" id="BMQJ01000023">
    <property type="protein sequence ID" value="GGQ27311.1"/>
    <property type="molecule type" value="Genomic_DNA"/>
</dbReference>
<evidence type="ECO:0000313" key="3">
    <source>
        <dbReference type="Proteomes" id="UP000611554"/>
    </source>
</evidence>
<protein>
    <submittedName>
        <fullName evidence="2">Uncharacterized protein</fullName>
    </submittedName>
</protein>
<organism evidence="2 3">
    <name type="scientific">Streptosporangium pseudovulgare</name>
    <dbReference type="NCBI Taxonomy" id="35765"/>
    <lineage>
        <taxon>Bacteria</taxon>
        <taxon>Bacillati</taxon>
        <taxon>Actinomycetota</taxon>
        <taxon>Actinomycetes</taxon>
        <taxon>Streptosporangiales</taxon>
        <taxon>Streptosporangiaceae</taxon>
        <taxon>Streptosporangium</taxon>
    </lineage>
</organism>
<proteinExistence type="predicted"/>
<feature type="region of interest" description="Disordered" evidence="1">
    <location>
        <begin position="1"/>
        <end position="40"/>
    </location>
</feature>
<evidence type="ECO:0000256" key="1">
    <source>
        <dbReference type="SAM" id="MobiDB-lite"/>
    </source>
</evidence>